<sequence length="358" mass="40458">MKVVNINAGQETGGALTHLIFMAQVLKEHNIDNVLLVFEEGTISKAARELGLAYKVINQKNTSEWINYLNENNFDLVQTHGPRANFLVTLHRKNIHVPHIVTVHSDPRYDFLGGGIKGNIQSKLNVWSLKHSDGLFVVSSELKDELTKLGINSNRIVQINNAMTFSNDVRPKENHQFMQMIIVARLHPVKEHARLIKALSEVKNDHIFLNIVGDGELRESLEQLVDQYELNHQVEFYGALKSSEINELYRKMDLALIVSKSEGFPLVFLEAANNAVPVLMTELSATHLVIPDEEHGIAVDNSLEGIKSGIEKAYSFGIEQLSEMGLKNRKYAIDHFGPESFYKQMKNGYDLFSKKENL</sequence>
<dbReference type="KEGG" id="xak:KIMC2_17370"/>
<dbReference type="InterPro" id="IPR001296">
    <property type="entry name" value="Glyco_trans_1"/>
</dbReference>
<evidence type="ECO:0000259" key="2">
    <source>
        <dbReference type="Pfam" id="PF13439"/>
    </source>
</evidence>
<dbReference type="GO" id="GO:0016757">
    <property type="term" value="F:glycosyltransferase activity"/>
    <property type="evidence" value="ECO:0007669"/>
    <property type="project" value="InterPro"/>
</dbReference>
<reference evidence="3 4" key="1">
    <citation type="journal article" date="2023" name="Microbiol. Spectr.">
        <title>Symbiosis of Carpenter Bees with Uncharacterized Lactic Acid Bacteria Showing NAD Auxotrophy.</title>
        <authorList>
            <person name="Kawasaki S."/>
            <person name="Ozawa K."/>
            <person name="Mori T."/>
            <person name="Yamamoto A."/>
            <person name="Ito M."/>
            <person name="Ohkuma M."/>
            <person name="Sakamoto M."/>
            <person name="Matsutani M."/>
        </authorList>
    </citation>
    <scope>NUCLEOTIDE SEQUENCE [LARGE SCALE GENOMIC DNA]</scope>
    <source>
        <strain evidence="3 4">KimC2</strain>
    </source>
</reference>
<gene>
    <name evidence="3" type="ORF">KIMC2_17370</name>
</gene>
<feature type="domain" description="Glycosyl transferase family 1" evidence="1">
    <location>
        <begin position="174"/>
        <end position="315"/>
    </location>
</feature>
<dbReference type="InterPro" id="IPR050194">
    <property type="entry name" value="Glycosyltransferase_grp1"/>
</dbReference>
<dbReference type="EMBL" id="AP026801">
    <property type="protein sequence ID" value="BDR57175.1"/>
    <property type="molecule type" value="Genomic_DNA"/>
</dbReference>
<evidence type="ECO:0000313" key="3">
    <source>
        <dbReference type="EMBL" id="BDR57175.1"/>
    </source>
</evidence>
<dbReference type="RefSeq" id="WP_317696030.1">
    <property type="nucleotide sequence ID" value="NZ_AP026801.1"/>
</dbReference>
<dbReference type="Proteomes" id="UP001321804">
    <property type="component" value="Chromosome"/>
</dbReference>
<feature type="domain" description="Glycosyltransferase subfamily 4-like N-terminal" evidence="2">
    <location>
        <begin position="13"/>
        <end position="162"/>
    </location>
</feature>
<dbReference type="AlphaFoldDB" id="A0AAU9D6Y4"/>
<dbReference type="PANTHER" id="PTHR45947">
    <property type="entry name" value="SULFOQUINOVOSYL TRANSFERASE SQD2"/>
    <property type="match status" value="1"/>
</dbReference>
<organism evidence="3 4">
    <name type="scientific">Xylocopilactobacillus apis</name>
    <dbReference type="NCBI Taxonomy" id="2932183"/>
    <lineage>
        <taxon>Bacteria</taxon>
        <taxon>Bacillati</taxon>
        <taxon>Bacillota</taxon>
        <taxon>Bacilli</taxon>
        <taxon>Lactobacillales</taxon>
        <taxon>Lactobacillaceae</taxon>
        <taxon>Xylocopilactobacillus</taxon>
    </lineage>
</organism>
<dbReference type="Gene3D" id="3.40.50.2000">
    <property type="entry name" value="Glycogen Phosphorylase B"/>
    <property type="match status" value="2"/>
</dbReference>
<keyword evidence="3" id="KW-0808">Transferase</keyword>
<dbReference type="InterPro" id="IPR028098">
    <property type="entry name" value="Glyco_trans_4-like_N"/>
</dbReference>
<name>A0AAU9D6Y4_9LACO</name>
<proteinExistence type="predicted"/>
<evidence type="ECO:0000313" key="4">
    <source>
        <dbReference type="Proteomes" id="UP001321804"/>
    </source>
</evidence>
<dbReference type="PANTHER" id="PTHR45947:SF3">
    <property type="entry name" value="SULFOQUINOVOSYL TRANSFERASE SQD2"/>
    <property type="match status" value="1"/>
</dbReference>
<dbReference type="Pfam" id="PF00534">
    <property type="entry name" value="Glycos_transf_1"/>
    <property type="match status" value="1"/>
</dbReference>
<dbReference type="Pfam" id="PF13439">
    <property type="entry name" value="Glyco_transf_4"/>
    <property type="match status" value="1"/>
</dbReference>
<dbReference type="SUPFAM" id="SSF53756">
    <property type="entry name" value="UDP-Glycosyltransferase/glycogen phosphorylase"/>
    <property type="match status" value="1"/>
</dbReference>
<keyword evidence="4" id="KW-1185">Reference proteome</keyword>
<evidence type="ECO:0000259" key="1">
    <source>
        <dbReference type="Pfam" id="PF00534"/>
    </source>
</evidence>
<protein>
    <submittedName>
        <fullName evidence="3">Glycosyl transferase</fullName>
    </submittedName>
</protein>
<accession>A0AAU9D6Y4</accession>